<feature type="chain" id="PRO_5013118303" evidence="2">
    <location>
        <begin position="26"/>
        <end position="173"/>
    </location>
</feature>
<dbReference type="Proteomes" id="UP000193244">
    <property type="component" value="Unassembled WGS sequence"/>
</dbReference>
<sequence>MLKKSLAVGLLAVLAIFSVPTAANAAPYGDDGSGPGTVVITPGAPVSLAFSGFQPGEATVASAPDAVTLGAIKVVTTASRPAAADGSVVYTASAKEPGSYTITVTSATNISTGVLTVVPADSGSGSGSNANGNLPNTGFETPMLIVWGASGALILGLALVFVLNVVRRNKRAV</sequence>
<gene>
    <name evidence="3" type="ORF">SAMN06296010_0658</name>
</gene>
<keyword evidence="1" id="KW-0472">Membrane</keyword>
<dbReference type="AlphaFoldDB" id="A0A1X7IM29"/>
<name>A0A1X7IM29_9MICO</name>
<keyword evidence="1" id="KW-0812">Transmembrane</keyword>
<dbReference type="NCBIfam" id="TIGR01167">
    <property type="entry name" value="LPXTG_anchor"/>
    <property type="match status" value="1"/>
</dbReference>
<dbReference type="EMBL" id="FXAY01000001">
    <property type="protein sequence ID" value="SMG16052.1"/>
    <property type="molecule type" value="Genomic_DNA"/>
</dbReference>
<keyword evidence="1" id="KW-1133">Transmembrane helix</keyword>
<protein>
    <submittedName>
        <fullName evidence="3">LPXTG-motif cell wall anchor domain-containing protein</fullName>
    </submittedName>
</protein>
<dbReference type="RefSeq" id="WP_085482867.1">
    <property type="nucleotide sequence ID" value="NZ_FXAY01000001.1"/>
</dbReference>
<reference evidence="4" key="1">
    <citation type="submission" date="2017-04" db="EMBL/GenBank/DDBJ databases">
        <authorList>
            <person name="Varghese N."/>
            <person name="Submissions S."/>
        </authorList>
    </citation>
    <scope>NUCLEOTIDE SEQUENCE [LARGE SCALE GENOMIC DNA]</scope>
    <source>
        <strain evidence="4">VKM Ac-2510</strain>
    </source>
</reference>
<accession>A0A1X7IM29</accession>
<organism evidence="3 4">
    <name type="scientific">Agreia pratensis</name>
    <dbReference type="NCBI Taxonomy" id="150121"/>
    <lineage>
        <taxon>Bacteria</taxon>
        <taxon>Bacillati</taxon>
        <taxon>Actinomycetota</taxon>
        <taxon>Actinomycetes</taxon>
        <taxon>Micrococcales</taxon>
        <taxon>Microbacteriaceae</taxon>
        <taxon>Agreia</taxon>
    </lineage>
</organism>
<evidence type="ECO:0000313" key="3">
    <source>
        <dbReference type="EMBL" id="SMG16052.1"/>
    </source>
</evidence>
<evidence type="ECO:0000256" key="2">
    <source>
        <dbReference type="SAM" id="SignalP"/>
    </source>
</evidence>
<dbReference type="OrthoDB" id="5123063at2"/>
<keyword evidence="2" id="KW-0732">Signal</keyword>
<keyword evidence="4" id="KW-1185">Reference proteome</keyword>
<evidence type="ECO:0000313" key="4">
    <source>
        <dbReference type="Proteomes" id="UP000193244"/>
    </source>
</evidence>
<feature type="signal peptide" evidence="2">
    <location>
        <begin position="1"/>
        <end position="25"/>
    </location>
</feature>
<evidence type="ECO:0000256" key="1">
    <source>
        <dbReference type="SAM" id="Phobius"/>
    </source>
</evidence>
<feature type="transmembrane region" description="Helical" evidence="1">
    <location>
        <begin position="144"/>
        <end position="166"/>
    </location>
</feature>
<proteinExistence type="predicted"/>